<organism evidence="7 8">
    <name type="scientific">Amycolatopsis acidiphila</name>
    <dbReference type="NCBI Taxonomy" id="715473"/>
    <lineage>
        <taxon>Bacteria</taxon>
        <taxon>Bacillati</taxon>
        <taxon>Actinomycetota</taxon>
        <taxon>Actinomycetes</taxon>
        <taxon>Pseudonocardiales</taxon>
        <taxon>Pseudonocardiaceae</taxon>
        <taxon>Amycolatopsis</taxon>
    </lineage>
</organism>
<keyword evidence="8" id="KW-1185">Reference proteome</keyword>
<dbReference type="InterPro" id="IPR013154">
    <property type="entry name" value="ADH-like_N"/>
</dbReference>
<sequence length="254" mass="27562">MAARRETRKSRRALSPVISLLYPARGVRAAAKVTLSVAGSGVSRSALRNTRRRWCCGVRIRRQAVPAVASKEFFVPFTVPALAAAGPQAPLESTTIERRDPRPHDVVIDIAYTGICHTDLALLRNHWREGIFPMVPGHEITGTVAASGSAVTRHSAGDRVGVGCYVDSCRECENCLAGEPQHCRRGEVITFGSRDYDGELTYGGYSTRIVVDENYVVRIPDGLPLDAAAPLLCGGITMYNPLRRWHAGPGKKVA</sequence>
<protein>
    <recommendedName>
        <fullName evidence="4">alcohol dehydrogenase (NADP(+))</fullName>
        <ecNumber evidence="4">1.1.1.2</ecNumber>
    </recommendedName>
</protein>
<dbReference type="EMBL" id="VJZA01000027">
    <property type="protein sequence ID" value="TVT21384.1"/>
    <property type="molecule type" value="Genomic_DNA"/>
</dbReference>
<dbReference type="GO" id="GO:0008270">
    <property type="term" value="F:zinc ion binding"/>
    <property type="evidence" value="ECO:0007669"/>
    <property type="project" value="InterPro"/>
</dbReference>
<reference evidence="7 8" key="1">
    <citation type="submission" date="2019-07" db="EMBL/GenBank/DDBJ databases">
        <title>New species of Amycolatopsis and Streptomyces.</title>
        <authorList>
            <person name="Duangmal K."/>
            <person name="Teo W.F.A."/>
            <person name="Lipun K."/>
        </authorList>
    </citation>
    <scope>NUCLEOTIDE SEQUENCE [LARGE SCALE GENOMIC DNA]</scope>
    <source>
        <strain evidence="7 8">JCM 30562</strain>
    </source>
</reference>
<dbReference type="SUPFAM" id="SSF50129">
    <property type="entry name" value="GroES-like"/>
    <property type="match status" value="1"/>
</dbReference>
<evidence type="ECO:0000256" key="2">
    <source>
        <dbReference type="ARBA" id="ARBA00022833"/>
    </source>
</evidence>
<feature type="domain" description="Alcohol dehydrogenase-like N-terminal" evidence="6">
    <location>
        <begin position="103"/>
        <end position="221"/>
    </location>
</feature>
<dbReference type="InterPro" id="IPR011032">
    <property type="entry name" value="GroES-like_sf"/>
</dbReference>
<dbReference type="Proteomes" id="UP000318578">
    <property type="component" value="Unassembled WGS sequence"/>
</dbReference>
<dbReference type="Pfam" id="PF08240">
    <property type="entry name" value="ADH_N"/>
    <property type="match status" value="1"/>
</dbReference>
<dbReference type="InterPro" id="IPR047109">
    <property type="entry name" value="CAD-like"/>
</dbReference>
<evidence type="ECO:0000313" key="7">
    <source>
        <dbReference type="EMBL" id="TVT21384.1"/>
    </source>
</evidence>
<dbReference type="AlphaFoldDB" id="A0A558AAX0"/>
<evidence type="ECO:0000256" key="4">
    <source>
        <dbReference type="ARBA" id="ARBA00024074"/>
    </source>
</evidence>
<dbReference type="PROSITE" id="PS00059">
    <property type="entry name" value="ADH_ZINC"/>
    <property type="match status" value="1"/>
</dbReference>
<dbReference type="Gene3D" id="3.90.180.10">
    <property type="entry name" value="Medium-chain alcohol dehydrogenases, catalytic domain"/>
    <property type="match status" value="1"/>
</dbReference>
<dbReference type="InterPro" id="IPR002328">
    <property type="entry name" value="ADH_Zn_CS"/>
</dbReference>
<keyword evidence="1" id="KW-0479">Metal-binding</keyword>
<evidence type="ECO:0000313" key="8">
    <source>
        <dbReference type="Proteomes" id="UP000318578"/>
    </source>
</evidence>
<comment type="catalytic activity">
    <reaction evidence="5">
        <text>a primary alcohol + NADP(+) = an aldehyde + NADPH + H(+)</text>
        <dbReference type="Rhea" id="RHEA:15937"/>
        <dbReference type="ChEBI" id="CHEBI:15378"/>
        <dbReference type="ChEBI" id="CHEBI:15734"/>
        <dbReference type="ChEBI" id="CHEBI:17478"/>
        <dbReference type="ChEBI" id="CHEBI:57783"/>
        <dbReference type="ChEBI" id="CHEBI:58349"/>
        <dbReference type="EC" id="1.1.1.2"/>
    </reaction>
</comment>
<evidence type="ECO:0000259" key="6">
    <source>
        <dbReference type="Pfam" id="PF08240"/>
    </source>
</evidence>
<comment type="caution">
    <text evidence="7">The sequence shown here is derived from an EMBL/GenBank/DDBJ whole genome shotgun (WGS) entry which is preliminary data.</text>
</comment>
<gene>
    <name evidence="7" type="ORF">FNH06_17585</name>
</gene>
<dbReference type="Gene3D" id="3.40.50.720">
    <property type="entry name" value="NAD(P)-binding Rossmann-like Domain"/>
    <property type="match status" value="1"/>
</dbReference>
<proteinExistence type="predicted"/>
<feature type="non-terminal residue" evidence="7">
    <location>
        <position position="254"/>
    </location>
</feature>
<keyword evidence="3" id="KW-0560">Oxidoreductase</keyword>
<name>A0A558AAX0_9PSEU</name>
<dbReference type="GO" id="GO:0008106">
    <property type="term" value="F:alcohol dehydrogenase (NADP+) activity"/>
    <property type="evidence" value="ECO:0007669"/>
    <property type="project" value="UniProtKB-EC"/>
</dbReference>
<evidence type="ECO:0000256" key="3">
    <source>
        <dbReference type="ARBA" id="ARBA00023002"/>
    </source>
</evidence>
<evidence type="ECO:0000256" key="1">
    <source>
        <dbReference type="ARBA" id="ARBA00022723"/>
    </source>
</evidence>
<dbReference type="EC" id="1.1.1.2" evidence="4"/>
<dbReference type="PANTHER" id="PTHR42683">
    <property type="entry name" value="ALDEHYDE REDUCTASE"/>
    <property type="match status" value="1"/>
</dbReference>
<accession>A0A558AAX0</accession>
<keyword evidence="2" id="KW-0862">Zinc</keyword>
<evidence type="ECO:0000256" key="5">
    <source>
        <dbReference type="ARBA" id="ARBA00048262"/>
    </source>
</evidence>